<feature type="non-terminal residue" evidence="1">
    <location>
        <position position="78"/>
    </location>
</feature>
<proteinExistence type="predicted"/>
<accession>A0AAV5T8P2</accession>
<sequence length="78" mass="9130">SIQLQVSVKVKECANAFLFNVEHHMIEREGTVFRIHLRPNELFKNLTELLQSCAELFAFSVKKKKDVTPWHYDSALVR</sequence>
<dbReference type="AlphaFoldDB" id="A0AAV5T8P2"/>
<evidence type="ECO:0000313" key="2">
    <source>
        <dbReference type="Proteomes" id="UP001432027"/>
    </source>
</evidence>
<reference evidence="1" key="1">
    <citation type="submission" date="2023-10" db="EMBL/GenBank/DDBJ databases">
        <title>Genome assembly of Pristionchus species.</title>
        <authorList>
            <person name="Yoshida K."/>
            <person name="Sommer R.J."/>
        </authorList>
    </citation>
    <scope>NUCLEOTIDE SEQUENCE</scope>
    <source>
        <strain evidence="1">RS0144</strain>
    </source>
</reference>
<keyword evidence="2" id="KW-1185">Reference proteome</keyword>
<comment type="caution">
    <text evidence="1">The sequence shown here is derived from an EMBL/GenBank/DDBJ whole genome shotgun (WGS) entry which is preliminary data.</text>
</comment>
<gene>
    <name evidence="1" type="ORF">PENTCL1PPCAC_12249</name>
</gene>
<protein>
    <submittedName>
        <fullName evidence="1">Uncharacterized protein</fullName>
    </submittedName>
</protein>
<dbReference type="EMBL" id="BTSX01000003">
    <property type="protein sequence ID" value="GMS90074.1"/>
    <property type="molecule type" value="Genomic_DNA"/>
</dbReference>
<organism evidence="1 2">
    <name type="scientific">Pristionchus entomophagus</name>
    <dbReference type="NCBI Taxonomy" id="358040"/>
    <lineage>
        <taxon>Eukaryota</taxon>
        <taxon>Metazoa</taxon>
        <taxon>Ecdysozoa</taxon>
        <taxon>Nematoda</taxon>
        <taxon>Chromadorea</taxon>
        <taxon>Rhabditida</taxon>
        <taxon>Rhabditina</taxon>
        <taxon>Diplogasteromorpha</taxon>
        <taxon>Diplogasteroidea</taxon>
        <taxon>Neodiplogasteridae</taxon>
        <taxon>Pristionchus</taxon>
    </lineage>
</organism>
<dbReference type="Proteomes" id="UP001432027">
    <property type="component" value="Unassembled WGS sequence"/>
</dbReference>
<evidence type="ECO:0000313" key="1">
    <source>
        <dbReference type="EMBL" id="GMS90074.1"/>
    </source>
</evidence>
<feature type="non-terminal residue" evidence="1">
    <location>
        <position position="1"/>
    </location>
</feature>
<name>A0AAV5T8P2_9BILA</name>